<dbReference type="OrthoDB" id="62952at2759"/>
<protein>
    <submittedName>
        <fullName evidence="2">Uncharacterized protein</fullName>
    </submittedName>
</protein>
<dbReference type="Proteomes" id="UP000799753">
    <property type="component" value="Unassembled WGS sequence"/>
</dbReference>
<gene>
    <name evidence="2" type="ORF">P280DRAFT_303071</name>
</gene>
<evidence type="ECO:0000256" key="1">
    <source>
        <dbReference type="SAM" id="MobiDB-lite"/>
    </source>
</evidence>
<reference evidence="2" key="1">
    <citation type="journal article" date="2020" name="Stud. Mycol.">
        <title>101 Dothideomycetes genomes: a test case for predicting lifestyles and emergence of pathogens.</title>
        <authorList>
            <person name="Haridas S."/>
            <person name="Albert R."/>
            <person name="Binder M."/>
            <person name="Bloem J."/>
            <person name="Labutti K."/>
            <person name="Salamov A."/>
            <person name="Andreopoulos B."/>
            <person name="Baker S."/>
            <person name="Barry K."/>
            <person name="Bills G."/>
            <person name="Bluhm B."/>
            <person name="Cannon C."/>
            <person name="Castanera R."/>
            <person name="Culley D."/>
            <person name="Daum C."/>
            <person name="Ezra D."/>
            <person name="Gonzalez J."/>
            <person name="Henrissat B."/>
            <person name="Kuo A."/>
            <person name="Liang C."/>
            <person name="Lipzen A."/>
            <person name="Lutzoni F."/>
            <person name="Magnuson J."/>
            <person name="Mondo S."/>
            <person name="Nolan M."/>
            <person name="Ohm R."/>
            <person name="Pangilinan J."/>
            <person name="Park H.-J."/>
            <person name="Ramirez L."/>
            <person name="Alfaro M."/>
            <person name="Sun H."/>
            <person name="Tritt A."/>
            <person name="Yoshinaga Y."/>
            <person name="Zwiers L.-H."/>
            <person name="Turgeon B."/>
            <person name="Goodwin S."/>
            <person name="Spatafora J."/>
            <person name="Crous P."/>
            <person name="Grigoriev I."/>
        </authorList>
    </citation>
    <scope>NUCLEOTIDE SEQUENCE</scope>
    <source>
        <strain evidence="2">CBS 473.64</strain>
    </source>
</reference>
<organism evidence="2 3">
    <name type="scientific">Massarina eburnea CBS 473.64</name>
    <dbReference type="NCBI Taxonomy" id="1395130"/>
    <lineage>
        <taxon>Eukaryota</taxon>
        <taxon>Fungi</taxon>
        <taxon>Dikarya</taxon>
        <taxon>Ascomycota</taxon>
        <taxon>Pezizomycotina</taxon>
        <taxon>Dothideomycetes</taxon>
        <taxon>Pleosporomycetidae</taxon>
        <taxon>Pleosporales</taxon>
        <taxon>Massarineae</taxon>
        <taxon>Massarinaceae</taxon>
        <taxon>Massarina</taxon>
    </lineage>
</organism>
<sequence length="342" mass="37782">MANPFFQLSPELRNMVYDNLFAKEEATPVDNKLAIFMISHNLHLEASTYFYARHHRAFDMRTVVNTSATMLPPMADAYVRFLKHVDISMPAGCASSLSVQQTARRLTALTAINANLEMITFHIGRADGIPTIMNNRLNDSVLDMSHPLVEALRQILNTGTSKKIRIRLSEAWLAKGVGAELRSAFGARIEFVEIIGDKLKPVVGLSQLERQSKGFFMSSPLKLFSDDVGSDIDPSNPSPPDSGVSLLSFLSLESDVLPTLLNDMDFGTDDIDDADDEPALDDSEESLSDLEDMDLDEELEPINEAEAAQITTNFMEMETEMLGAEANASSVRILTIMAPDYL</sequence>
<accession>A0A6A6S3X5</accession>
<proteinExistence type="predicted"/>
<feature type="region of interest" description="Disordered" evidence="1">
    <location>
        <begin position="267"/>
        <end position="287"/>
    </location>
</feature>
<keyword evidence="3" id="KW-1185">Reference proteome</keyword>
<name>A0A6A6S3X5_9PLEO</name>
<dbReference type="AlphaFoldDB" id="A0A6A6S3X5"/>
<evidence type="ECO:0000313" key="2">
    <source>
        <dbReference type="EMBL" id="KAF2641128.1"/>
    </source>
</evidence>
<dbReference type="EMBL" id="MU006783">
    <property type="protein sequence ID" value="KAF2641128.1"/>
    <property type="molecule type" value="Genomic_DNA"/>
</dbReference>
<evidence type="ECO:0000313" key="3">
    <source>
        <dbReference type="Proteomes" id="UP000799753"/>
    </source>
</evidence>